<dbReference type="PANTHER" id="PTHR43047">
    <property type="entry name" value="TWO-COMPONENT HISTIDINE PROTEIN KINASE"/>
    <property type="match status" value="1"/>
</dbReference>
<sequence>MTPWPLARYSPRAWLRGLPEARRALALIGASLLLLLAVTTFGVGYILRGHEIDDWRQGLGNLSRMLAETTAQSMASGFEVLDSTTEVAQALLRGGDDAHAPLRTRQLFQTLRDIGTGLRQVDVISLIDAQGELLNFSRSYPAPAVNVAERDYFIWHRDHASAAPFVSAPVRNKVTERWVYYLSRRLNHADGSFAGVVLVGISVDYFVDYFRRVSLGQHASVSLYRDDYTLMARWPQAENLMGTKVATGVTQAVIADGLDADVRITRAPRVADGLRPVLRMGAVRRVHNYPLIINATITEDLLLAGWWRNLKLLAAVALAGTLGLLAAFWLVGRLLARRARDAEQAQALQRQADAANLAKSRFLAMMSHEIRTPMGGVAGMAELLLETGLDPVQRGYAQNVCQGIGELTHIINDVLDFSKIESGHMQLEQQPFDPAAQLEQVAALHRAAAERKGLRLELSAGTGPLWVRGDAARLRQVLGNLLSNAIKFSPSGVIALDYSAEVDGAQTGLWRLRYAVSDQGIGIAEAAQARLFEPYTQADSTISGQYGGTGLGLAICKRLLELMGGHISCSSRPGAGARFAIDLPVRLAPGGA</sequence>
<keyword evidence="7" id="KW-0902">Two-component regulatory system</keyword>
<dbReference type="GO" id="GO:0000155">
    <property type="term" value="F:phosphorelay sensor kinase activity"/>
    <property type="evidence" value="ECO:0007669"/>
    <property type="project" value="InterPro"/>
</dbReference>
<keyword evidence="4" id="KW-0808">Transferase</keyword>
<evidence type="ECO:0000256" key="11">
    <source>
        <dbReference type="SAM" id="Phobius"/>
    </source>
</evidence>
<name>A0A845H0R2_9BURK</name>
<evidence type="ECO:0000256" key="7">
    <source>
        <dbReference type="ARBA" id="ARBA00023012"/>
    </source>
</evidence>
<evidence type="ECO:0000256" key="4">
    <source>
        <dbReference type="ARBA" id="ARBA00022679"/>
    </source>
</evidence>
<comment type="function">
    <text evidence="9">Member of the two-component regulatory system BvgS/BvgA. Phosphorylates BvgA via a four-step phosphorelay in response to environmental signals.</text>
</comment>
<comment type="catalytic activity">
    <reaction evidence="1">
        <text>ATP + protein L-histidine = ADP + protein N-phospho-L-histidine.</text>
        <dbReference type="EC" id="2.7.13.3"/>
    </reaction>
</comment>
<dbReference type="InterPro" id="IPR036890">
    <property type="entry name" value="HATPase_C_sf"/>
</dbReference>
<dbReference type="GO" id="GO:0009927">
    <property type="term" value="F:histidine phosphotransfer kinase activity"/>
    <property type="evidence" value="ECO:0007669"/>
    <property type="project" value="TreeGrafter"/>
</dbReference>
<dbReference type="Gene3D" id="3.30.565.10">
    <property type="entry name" value="Histidine kinase-like ATPase, C-terminal domain"/>
    <property type="match status" value="1"/>
</dbReference>
<dbReference type="InterPro" id="IPR005467">
    <property type="entry name" value="His_kinase_dom"/>
</dbReference>
<reference evidence="13" key="1">
    <citation type="submission" date="2019-12" db="EMBL/GenBank/DDBJ databases">
        <title>Novel species isolated from a subtropical stream in China.</title>
        <authorList>
            <person name="Lu H."/>
        </authorList>
    </citation>
    <scope>NUCLEOTIDE SEQUENCE [LARGE SCALE GENOMIC DNA]</scope>
    <source>
        <strain evidence="13">FT81W</strain>
    </source>
</reference>
<dbReference type="RefSeq" id="WP_161087911.1">
    <property type="nucleotide sequence ID" value="NZ_WWCX01000230.1"/>
</dbReference>
<dbReference type="Pfam" id="PF02518">
    <property type="entry name" value="HATPase_c"/>
    <property type="match status" value="1"/>
</dbReference>
<evidence type="ECO:0000256" key="1">
    <source>
        <dbReference type="ARBA" id="ARBA00000085"/>
    </source>
</evidence>
<dbReference type="GO" id="GO:0005886">
    <property type="term" value="C:plasma membrane"/>
    <property type="evidence" value="ECO:0007669"/>
    <property type="project" value="TreeGrafter"/>
</dbReference>
<keyword evidence="11" id="KW-0812">Transmembrane</keyword>
<dbReference type="CDD" id="cd16922">
    <property type="entry name" value="HATPase_EvgS-ArcB-TorS-like"/>
    <property type="match status" value="1"/>
</dbReference>
<dbReference type="AlphaFoldDB" id="A0A845H0R2"/>
<dbReference type="FunFam" id="3.30.565.10:FF:000010">
    <property type="entry name" value="Sensor histidine kinase RcsC"/>
    <property type="match status" value="1"/>
</dbReference>
<dbReference type="Gene3D" id="1.10.287.130">
    <property type="match status" value="1"/>
</dbReference>
<dbReference type="CDD" id="cd12914">
    <property type="entry name" value="PDC1_DGC_like"/>
    <property type="match status" value="1"/>
</dbReference>
<dbReference type="CDD" id="cd12915">
    <property type="entry name" value="PDC2_DGC_like"/>
    <property type="match status" value="1"/>
</dbReference>
<dbReference type="InterPro" id="IPR003594">
    <property type="entry name" value="HATPase_dom"/>
</dbReference>
<gene>
    <name evidence="13" type="ORF">GTP90_35600</name>
</gene>
<dbReference type="SMART" id="SM00388">
    <property type="entry name" value="HisKA"/>
    <property type="match status" value="1"/>
</dbReference>
<dbReference type="InterPro" id="IPR036097">
    <property type="entry name" value="HisK_dim/P_sf"/>
</dbReference>
<evidence type="ECO:0000313" key="13">
    <source>
        <dbReference type="EMBL" id="MYM99180.1"/>
    </source>
</evidence>
<keyword evidence="11" id="KW-0472">Membrane</keyword>
<dbReference type="SMART" id="SM00387">
    <property type="entry name" value="HATPase_c"/>
    <property type="match status" value="1"/>
</dbReference>
<proteinExistence type="predicted"/>
<evidence type="ECO:0000313" key="14">
    <source>
        <dbReference type="Proteomes" id="UP000447355"/>
    </source>
</evidence>
<evidence type="ECO:0000256" key="10">
    <source>
        <dbReference type="ARBA" id="ARBA00070152"/>
    </source>
</evidence>
<keyword evidence="3" id="KW-0597">Phosphoprotein</keyword>
<evidence type="ECO:0000256" key="5">
    <source>
        <dbReference type="ARBA" id="ARBA00022729"/>
    </source>
</evidence>
<dbReference type="InterPro" id="IPR004358">
    <property type="entry name" value="Sig_transdc_His_kin-like_C"/>
</dbReference>
<feature type="transmembrane region" description="Helical" evidence="11">
    <location>
        <begin position="24"/>
        <end position="47"/>
    </location>
</feature>
<evidence type="ECO:0000256" key="9">
    <source>
        <dbReference type="ARBA" id="ARBA00058004"/>
    </source>
</evidence>
<accession>A0A845H0R2</accession>
<evidence type="ECO:0000256" key="8">
    <source>
        <dbReference type="ARBA" id="ARBA00023026"/>
    </source>
</evidence>
<dbReference type="CDD" id="cd00082">
    <property type="entry name" value="HisKA"/>
    <property type="match status" value="1"/>
</dbReference>
<dbReference type="Pfam" id="PF00512">
    <property type="entry name" value="HisKA"/>
    <property type="match status" value="1"/>
</dbReference>
<dbReference type="Gene3D" id="3.30.450.20">
    <property type="entry name" value="PAS domain"/>
    <property type="match status" value="2"/>
</dbReference>
<dbReference type="SUPFAM" id="SSF55874">
    <property type="entry name" value="ATPase domain of HSP90 chaperone/DNA topoisomerase II/histidine kinase"/>
    <property type="match status" value="1"/>
</dbReference>
<dbReference type="EC" id="2.7.13.3" evidence="2"/>
<organism evidence="13 14">
    <name type="scientific">Duganella vulcania</name>
    <dbReference type="NCBI Taxonomy" id="2692166"/>
    <lineage>
        <taxon>Bacteria</taxon>
        <taxon>Pseudomonadati</taxon>
        <taxon>Pseudomonadota</taxon>
        <taxon>Betaproteobacteria</taxon>
        <taxon>Burkholderiales</taxon>
        <taxon>Oxalobacteraceae</taxon>
        <taxon>Telluria group</taxon>
        <taxon>Duganella</taxon>
    </lineage>
</organism>
<evidence type="ECO:0000256" key="3">
    <source>
        <dbReference type="ARBA" id="ARBA00022553"/>
    </source>
</evidence>
<dbReference type="InterPro" id="IPR003661">
    <property type="entry name" value="HisK_dim/P_dom"/>
</dbReference>
<dbReference type="Proteomes" id="UP000447355">
    <property type="component" value="Unassembled WGS sequence"/>
</dbReference>
<comment type="caution">
    <text evidence="13">The sequence shown here is derived from an EMBL/GenBank/DDBJ whole genome shotgun (WGS) entry which is preliminary data.</text>
</comment>
<feature type="non-terminal residue" evidence="13">
    <location>
        <position position="592"/>
    </location>
</feature>
<dbReference type="PRINTS" id="PR00344">
    <property type="entry name" value="BCTRLSENSOR"/>
</dbReference>
<evidence type="ECO:0000256" key="6">
    <source>
        <dbReference type="ARBA" id="ARBA00022777"/>
    </source>
</evidence>
<feature type="domain" description="Histidine kinase" evidence="12">
    <location>
        <begin position="365"/>
        <end position="587"/>
    </location>
</feature>
<evidence type="ECO:0000256" key="2">
    <source>
        <dbReference type="ARBA" id="ARBA00012438"/>
    </source>
</evidence>
<keyword evidence="8" id="KW-0843">Virulence</keyword>
<dbReference type="EMBL" id="WWCX01000230">
    <property type="protein sequence ID" value="MYM99180.1"/>
    <property type="molecule type" value="Genomic_DNA"/>
</dbReference>
<protein>
    <recommendedName>
        <fullName evidence="10">Virulence sensor protein BvgS</fullName>
        <ecNumber evidence="2">2.7.13.3</ecNumber>
    </recommendedName>
</protein>
<keyword evidence="5" id="KW-0732">Signal</keyword>
<keyword evidence="6 13" id="KW-0418">Kinase</keyword>
<dbReference type="PANTHER" id="PTHR43047:SF71">
    <property type="entry name" value="HISTIDINE KINASE CONTAINING CHEY-HOMOLOGOUS RECEIVER DOMAIN-RELATED"/>
    <property type="match status" value="1"/>
</dbReference>
<dbReference type="SUPFAM" id="SSF47384">
    <property type="entry name" value="Homodimeric domain of signal transducing histidine kinase"/>
    <property type="match status" value="1"/>
</dbReference>
<feature type="transmembrane region" description="Helical" evidence="11">
    <location>
        <begin position="313"/>
        <end position="331"/>
    </location>
</feature>
<keyword evidence="11" id="KW-1133">Transmembrane helix</keyword>
<evidence type="ECO:0000259" key="12">
    <source>
        <dbReference type="PROSITE" id="PS50109"/>
    </source>
</evidence>
<dbReference type="PROSITE" id="PS50109">
    <property type="entry name" value="HIS_KIN"/>
    <property type="match status" value="1"/>
</dbReference>